<evidence type="ECO:0000313" key="2">
    <source>
        <dbReference type="Proteomes" id="UP000203589"/>
    </source>
</evidence>
<organism evidence="1 2">
    <name type="scientific">Antarctobacter heliothermus</name>
    <dbReference type="NCBI Taxonomy" id="74033"/>
    <lineage>
        <taxon>Bacteria</taxon>
        <taxon>Pseudomonadati</taxon>
        <taxon>Pseudomonadota</taxon>
        <taxon>Alphaproteobacteria</taxon>
        <taxon>Rhodobacterales</taxon>
        <taxon>Roseobacteraceae</taxon>
        <taxon>Antarctobacter</taxon>
    </lineage>
</organism>
<evidence type="ECO:0000313" key="1">
    <source>
        <dbReference type="EMBL" id="ASP21983.1"/>
    </source>
</evidence>
<dbReference type="KEGG" id="aht:ANTHELSMS3_03349"/>
<accession>A0A222E6Z3</accession>
<dbReference type="Proteomes" id="UP000203589">
    <property type="component" value="Chromosome"/>
</dbReference>
<dbReference type="OrthoDB" id="7773807at2"/>
<name>A0A222E6Z3_9RHOB</name>
<proteinExistence type="predicted"/>
<dbReference type="EMBL" id="CP022540">
    <property type="protein sequence ID" value="ASP21983.1"/>
    <property type="molecule type" value="Genomic_DNA"/>
</dbReference>
<keyword evidence="1" id="KW-0449">Lipoprotein</keyword>
<gene>
    <name evidence="1" type="ORF">ANTHELSMS3_03349</name>
</gene>
<reference evidence="1 2" key="1">
    <citation type="submission" date="2017-07" db="EMBL/GenBank/DDBJ databases">
        <title>Genome Sequence of Antarctobacter heliothermus Strain SMS3 Isolated from a culture of the Diatom Skeletonema marinoi.</title>
        <authorList>
            <person name="Topel M."/>
            <person name="Pinder M.I.M."/>
            <person name="Johansson O.N."/>
            <person name="Kourtchenko O."/>
            <person name="Godhe A."/>
            <person name="Clarke A.K."/>
        </authorList>
    </citation>
    <scope>NUCLEOTIDE SEQUENCE [LARGE SCALE GENOMIC DNA]</scope>
    <source>
        <strain evidence="1 2">SMS3</strain>
    </source>
</reference>
<dbReference type="RefSeq" id="WP_094035821.1">
    <property type="nucleotide sequence ID" value="NZ_CP022540.1"/>
</dbReference>
<protein>
    <submittedName>
        <fullName evidence="1">Lipoprotein</fullName>
    </submittedName>
</protein>
<dbReference type="AlphaFoldDB" id="A0A222E6Z3"/>
<dbReference type="PROSITE" id="PS51257">
    <property type="entry name" value="PROKAR_LIPOPROTEIN"/>
    <property type="match status" value="1"/>
</dbReference>
<keyword evidence="2" id="KW-1185">Reference proteome</keyword>
<sequence length="168" mass="18759">MFKPVSVLLFATLVLTSCGAVRDSRVNPLNWFGRSQSAPVVMTDTEVNPLIPRRKESIFRQEKDTSYRGTALGEITELVIERRPGGAIIRATAVADQLEAFDLKLVKVEEESGQGTLTYVFRGLQPRRAQGPVASRTHTAAIWVTDNQLRDVRVIQVKGARNVRTVRR</sequence>